<dbReference type="Gene3D" id="3.30.70.360">
    <property type="match status" value="1"/>
</dbReference>
<evidence type="ECO:0000256" key="2">
    <source>
        <dbReference type="ARBA" id="ARBA00022801"/>
    </source>
</evidence>
<feature type="domain" description="Peptidase M20 dimerisation" evidence="4">
    <location>
        <begin position="189"/>
        <end position="281"/>
    </location>
</feature>
<dbReference type="EMBL" id="FOHJ01000002">
    <property type="protein sequence ID" value="SES97243.1"/>
    <property type="molecule type" value="Genomic_DNA"/>
</dbReference>
<dbReference type="InterPro" id="IPR017439">
    <property type="entry name" value="Amidohydrolase"/>
</dbReference>
<protein>
    <submittedName>
        <fullName evidence="5">Amidohydrolase</fullName>
    </submittedName>
</protein>
<feature type="binding site" evidence="3">
    <location>
        <position position="166"/>
    </location>
    <ligand>
        <name>Mn(2+)</name>
        <dbReference type="ChEBI" id="CHEBI:29035"/>
        <label>2</label>
    </ligand>
</feature>
<dbReference type="RefSeq" id="WP_093132053.1">
    <property type="nucleotide sequence ID" value="NZ_FOHJ01000002.1"/>
</dbReference>
<dbReference type="GO" id="GO:0046872">
    <property type="term" value="F:metal ion binding"/>
    <property type="evidence" value="ECO:0007669"/>
    <property type="project" value="UniProtKB-KW"/>
</dbReference>
<reference evidence="6" key="1">
    <citation type="submission" date="2016-10" db="EMBL/GenBank/DDBJ databases">
        <authorList>
            <person name="Varghese N."/>
            <person name="Submissions S."/>
        </authorList>
    </citation>
    <scope>NUCLEOTIDE SEQUENCE [LARGE SCALE GENOMIC DNA]</scope>
    <source>
        <strain evidence="6">CGMCC 1.3566</strain>
    </source>
</reference>
<evidence type="ECO:0000259" key="4">
    <source>
        <dbReference type="Pfam" id="PF07687"/>
    </source>
</evidence>
<feature type="binding site" evidence="3">
    <location>
        <position position="365"/>
    </location>
    <ligand>
        <name>Mn(2+)</name>
        <dbReference type="ChEBI" id="CHEBI:29035"/>
        <label>2</label>
    </ligand>
</feature>
<dbReference type="FunFam" id="3.30.70.360:FF:000014">
    <property type="entry name" value="N-acyl-L-amino acid amidohydrolase"/>
    <property type="match status" value="1"/>
</dbReference>
<comment type="cofactor">
    <cofactor evidence="3">
        <name>Mn(2+)</name>
        <dbReference type="ChEBI" id="CHEBI:29035"/>
    </cofactor>
    <text evidence="3">The Mn(2+) ion enhances activity.</text>
</comment>
<dbReference type="Pfam" id="PF07687">
    <property type="entry name" value="M20_dimer"/>
    <property type="match status" value="1"/>
</dbReference>
<evidence type="ECO:0000256" key="3">
    <source>
        <dbReference type="PIRSR" id="PIRSR005962-1"/>
    </source>
</evidence>
<accession>A0A1I0AS66</accession>
<dbReference type="PANTHER" id="PTHR11014:SF63">
    <property type="entry name" value="METALLOPEPTIDASE, PUTATIVE (AFU_ORTHOLOGUE AFUA_6G09600)-RELATED"/>
    <property type="match status" value="1"/>
</dbReference>
<evidence type="ECO:0000256" key="1">
    <source>
        <dbReference type="ARBA" id="ARBA00006153"/>
    </source>
</evidence>
<dbReference type="STRING" id="237682.SAMN05421676_102245"/>
<proteinExistence type="inferred from homology"/>
<dbReference type="InterPro" id="IPR002933">
    <property type="entry name" value="Peptidase_M20"/>
</dbReference>
<comment type="similarity">
    <text evidence="1">Belongs to the peptidase M20 family.</text>
</comment>
<dbReference type="PANTHER" id="PTHR11014">
    <property type="entry name" value="PEPTIDASE M20 FAMILY MEMBER"/>
    <property type="match status" value="1"/>
</dbReference>
<keyword evidence="6" id="KW-1185">Reference proteome</keyword>
<dbReference type="OrthoDB" id="9776731at2"/>
<evidence type="ECO:0000313" key="6">
    <source>
        <dbReference type="Proteomes" id="UP000199095"/>
    </source>
</evidence>
<dbReference type="PIRSF" id="PIRSF005962">
    <property type="entry name" value="Pept_M20D_amidohydro"/>
    <property type="match status" value="1"/>
</dbReference>
<dbReference type="InterPro" id="IPR036264">
    <property type="entry name" value="Bact_exopeptidase_dim_dom"/>
</dbReference>
<feature type="binding site" evidence="3">
    <location>
        <position position="107"/>
    </location>
    <ligand>
        <name>Mn(2+)</name>
        <dbReference type="ChEBI" id="CHEBI:29035"/>
        <label>2</label>
    </ligand>
</feature>
<dbReference type="AlphaFoldDB" id="A0A1I0AS66"/>
<dbReference type="GO" id="GO:0016787">
    <property type="term" value="F:hydrolase activity"/>
    <property type="evidence" value="ECO:0007669"/>
    <property type="project" value="UniProtKB-KW"/>
</dbReference>
<dbReference type="InterPro" id="IPR011650">
    <property type="entry name" value="Peptidase_M20_dimer"/>
</dbReference>
<dbReference type="Proteomes" id="UP000199095">
    <property type="component" value="Unassembled WGS sequence"/>
</dbReference>
<evidence type="ECO:0000313" key="5">
    <source>
        <dbReference type="EMBL" id="SES97243.1"/>
    </source>
</evidence>
<keyword evidence="2 5" id="KW-0378">Hydrolase</keyword>
<feature type="binding site" evidence="3">
    <location>
        <position position="141"/>
    </location>
    <ligand>
        <name>Mn(2+)</name>
        <dbReference type="ChEBI" id="CHEBI:29035"/>
        <label>2</label>
    </ligand>
</feature>
<name>A0A1I0AS66_9BACI</name>
<sequence length="393" mass="43332">MSKTVSKTNFVYEVKKEVVKWRRYLHENPELSFEEFNTSQFVYDTLASFGDLELERPTKTSVVATLKGNKPGKVLGLRADMDALPIEETSDVPFKSKKPGVMHACGHDAHTAILLGAAKILTQRKDEISGEVKFVFQHAEELLPGGAKELVEKGVIDHIDYMVGLHVMSTLESGKIGIVYGPFTSNTDEFELKVIGKGGHSSQPDLSIDPVAISAQIITNLQHIVARNLEPAEKLVISTTMINGGTASNIIPETVSLVGSVRSYSQDVRENAAHLIERIVKGITEAHGADYNFTYHYGYSSVINDQQVTKCVEETVAEKFGENYIEYGEPFMGGEDFSAYLTKAPGCFVAIGAKNEQQGFDYPHHHPKFGIDENSLEDGLRLLINLPNKILSQ</sequence>
<dbReference type="Pfam" id="PF01546">
    <property type="entry name" value="Peptidase_M20"/>
    <property type="match status" value="1"/>
</dbReference>
<feature type="binding site" evidence="3">
    <location>
        <position position="105"/>
    </location>
    <ligand>
        <name>Mn(2+)</name>
        <dbReference type="ChEBI" id="CHEBI:29035"/>
        <label>2</label>
    </ligand>
</feature>
<keyword evidence="3" id="KW-0479">Metal-binding</keyword>
<dbReference type="SUPFAM" id="SSF55031">
    <property type="entry name" value="Bacterial exopeptidase dimerisation domain"/>
    <property type="match status" value="1"/>
</dbReference>
<organism evidence="5 6">
    <name type="scientific">Salinibacillus kushneri</name>
    <dbReference type="NCBI Taxonomy" id="237682"/>
    <lineage>
        <taxon>Bacteria</taxon>
        <taxon>Bacillati</taxon>
        <taxon>Bacillota</taxon>
        <taxon>Bacilli</taxon>
        <taxon>Bacillales</taxon>
        <taxon>Bacillaceae</taxon>
        <taxon>Salinibacillus</taxon>
    </lineage>
</organism>
<dbReference type="Gene3D" id="3.40.630.10">
    <property type="entry name" value="Zn peptidases"/>
    <property type="match status" value="1"/>
</dbReference>
<keyword evidence="3" id="KW-0464">Manganese</keyword>
<dbReference type="SUPFAM" id="SSF53187">
    <property type="entry name" value="Zn-dependent exopeptidases"/>
    <property type="match status" value="1"/>
</dbReference>
<gene>
    <name evidence="5" type="ORF">SAMN05421676_102245</name>
</gene>
<dbReference type="NCBIfam" id="TIGR01891">
    <property type="entry name" value="amidohydrolases"/>
    <property type="match status" value="1"/>
</dbReference>